<evidence type="ECO:0000313" key="13">
    <source>
        <dbReference type="Proteomes" id="UP001595900"/>
    </source>
</evidence>
<keyword evidence="4" id="KW-0808">Transferase</keyword>
<feature type="transmembrane region" description="Helical" evidence="10">
    <location>
        <begin position="56"/>
        <end position="74"/>
    </location>
</feature>
<keyword evidence="5" id="KW-0547">Nucleotide-binding</keyword>
<reference evidence="13" key="1">
    <citation type="journal article" date="2019" name="Int. J. Syst. Evol. Microbiol.">
        <title>The Global Catalogue of Microorganisms (GCM) 10K type strain sequencing project: providing services to taxonomists for standard genome sequencing and annotation.</title>
        <authorList>
            <consortium name="The Broad Institute Genomics Platform"/>
            <consortium name="The Broad Institute Genome Sequencing Center for Infectious Disease"/>
            <person name="Wu L."/>
            <person name="Ma J."/>
        </authorList>
    </citation>
    <scope>NUCLEOTIDE SEQUENCE [LARGE SCALE GENOMIC DNA]</scope>
    <source>
        <strain evidence="13">CGMCC 1.10363</strain>
    </source>
</reference>
<dbReference type="InterPro" id="IPR036890">
    <property type="entry name" value="HATPase_C_sf"/>
</dbReference>
<protein>
    <recommendedName>
        <fullName evidence="2">histidine kinase</fullName>
        <ecNumber evidence="2">2.7.13.3</ecNumber>
    </recommendedName>
</protein>
<dbReference type="EMBL" id="JBHSCN010000003">
    <property type="protein sequence ID" value="MFC4242851.1"/>
    <property type="molecule type" value="Genomic_DNA"/>
</dbReference>
<keyword evidence="3" id="KW-0597">Phosphoprotein</keyword>
<name>A0ABV8Q3I7_9MICO</name>
<feature type="transmembrane region" description="Helical" evidence="10">
    <location>
        <begin position="158"/>
        <end position="174"/>
    </location>
</feature>
<sequence>MPDDLRLPRQPGVVRQFWARHERLADWLIALFWGVPATLITLAGLIATIHHTDRAWLPLPAALLVAGSCVGVFVRRTRPLLALAILSLALIPAPFTPADAAQVLPVFGVYSVAVYRSNAAAWLCAGVLEVVSTIYMWVATPAGAVHAIADRPVQWAPVYGIELLIALALGITVGNRRRYLDALIDRAHQLARERDQQAQLAAVTERARIARDLHDVVSHSLTVMVTLAEGSAVAAETDALRAAAAMRQVADTGREALSGMRHMLGVLGVDGVAELAPQPTADDLPRLVERFRELGLPARLQLAGELPADSATRLAAYRIVQEGLTNALRYSHGPTYVDVRVDAATDPIEVAVDDDGLPGMPTTSVGAGQGLIGLRARVSALGGTLAAGAHDNGAGWLLAATLRRADVPPGNGKGGAADMPHNADMRDGA</sequence>
<keyword evidence="13" id="KW-1185">Reference proteome</keyword>
<evidence type="ECO:0000256" key="6">
    <source>
        <dbReference type="ARBA" id="ARBA00022777"/>
    </source>
</evidence>
<evidence type="ECO:0000256" key="9">
    <source>
        <dbReference type="SAM" id="MobiDB-lite"/>
    </source>
</evidence>
<feature type="domain" description="Signal transduction histidine kinase subgroup 3 dimerisation and phosphoacceptor" evidence="11">
    <location>
        <begin position="205"/>
        <end position="267"/>
    </location>
</feature>
<dbReference type="RefSeq" id="WP_390227798.1">
    <property type="nucleotide sequence ID" value="NZ_JBHSCN010000003.1"/>
</dbReference>
<accession>A0ABV8Q3I7</accession>
<dbReference type="EC" id="2.7.13.3" evidence="2"/>
<dbReference type="InterPro" id="IPR050482">
    <property type="entry name" value="Sensor_HK_TwoCompSys"/>
</dbReference>
<gene>
    <name evidence="12" type="ORF">ACFOYW_05655</name>
</gene>
<feature type="transmembrane region" description="Helical" evidence="10">
    <location>
        <begin position="80"/>
        <end position="98"/>
    </location>
</feature>
<evidence type="ECO:0000256" key="1">
    <source>
        <dbReference type="ARBA" id="ARBA00000085"/>
    </source>
</evidence>
<feature type="region of interest" description="Disordered" evidence="9">
    <location>
        <begin position="409"/>
        <end position="429"/>
    </location>
</feature>
<evidence type="ECO:0000259" key="11">
    <source>
        <dbReference type="Pfam" id="PF07730"/>
    </source>
</evidence>
<organism evidence="12 13">
    <name type="scientific">Gryllotalpicola reticulitermitis</name>
    <dbReference type="NCBI Taxonomy" id="1184153"/>
    <lineage>
        <taxon>Bacteria</taxon>
        <taxon>Bacillati</taxon>
        <taxon>Actinomycetota</taxon>
        <taxon>Actinomycetes</taxon>
        <taxon>Micrococcales</taxon>
        <taxon>Microbacteriaceae</taxon>
        <taxon>Gryllotalpicola</taxon>
    </lineage>
</organism>
<keyword evidence="8" id="KW-0902">Two-component regulatory system</keyword>
<dbReference type="Gene3D" id="1.20.5.1930">
    <property type="match status" value="1"/>
</dbReference>
<evidence type="ECO:0000256" key="3">
    <source>
        <dbReference type="ARBA" id="ARBA00022553"/>
    </source>
</evidence>
<comment type="caution">
    <text evidence="12">The sequence shown here is derived from an EMBL/GenBank/DDBJ whole genome shotgun (WGS) entry which is preliminary data.</text>
</comment>
<dbReference type="SUPFAM" id="SSF55874">
    <property type="entry name" value="ATPase domain of HSP90 chaperone/DNA topoisomerase II/histidine kinase"/>
    <property type="match status" value="1"/>
</dbReference>
<evidence type="ECO:0000256" key="10">
    <source>
        <dbReference type="SAM" id="Phobius"/>
    </source>
</evidence>
<feature type="transmembrane region" description="Helical" evidence="10">
    <location>
        <begin position="27"/>
        <end position="49"/>
    </location>
</feature>
<dbReference type="InterPro" id="IPR011712">
    <property type="entry name" value="Sig_transdc_His_kin_sub3_dim/P"/>
</dbReference>
<evidence type="ECO:0000256" key="7">
    <source>
        <dbReference type="ARBA" id="ARBA00022840"/>
    </source>
</evidence>
<dbReference type="CDD" id="cd16917">
    <property type="entry name" value="HATPase_UhpB-NarQ-NarX-like"/>
    <property type="match status" value="1"/>
</dbReference>
<dbReference type="Proteomes" id="UP001595900">
    <property type="component" value="Unassembled WGS sequence"/>
</dbReference>
<keyword evidence="6 12" id="KW-0418">Kinase</keyword>
<dbReference type="GO" id="GO:0016301">
    <property type="term" value="F:kinase activity"/>
    <property type="evidence" value="ECO:0007669"/>
    <property type="project" value="UniProtKB-KW"/>
</dbReference>
<keyword evidence="10" id="KW-0472">Membrane</keyword>
<comment type="catalytic activity">
    <reaction evidence="1">
        <text>ATP + protein L-histidine = ADP + protein N-phospho-L-histidine.</text>
        <dbReference type="EC" id="2.7.13.3"/>
    </reaction>
</comment>
<dbReference type="Gene3D" id="3.30.565.10">
    <property type="entry name" value="Histidine kinase-like ATPase, C-terminal domain"/>
    <property type="match status" value="1"/>
</dbReference>
<dbReference type="PANTHER" id="PTHR24421">
    <property type="entry name" value="NITRATE/NITRITE SENSOR PROTEIN NARX-RELATED"/>
    <property type="match status" value="1"/>
</dbReference>
<dbReference type="Pfam" id="PF07730">
    <property type="entry name" value="HisKA_3"/>
    <property type="match status" value="1"/>
</dbReference>
<evidence type="ECO:0000313" key="12">
    <source>
        <dbReference type="EMBL" id="MFC4242851.1"/>
    </source>
</evidence>
<evidence type="ECO:0000256" key="8">
    <source>
        <dbReference type="ARBA" id="ARBA00023012"/>
    </source>
</evidence>
<keyword evidence="10" id="KW-1133">Transmembrane helix</keyword>
<evidence type="ECO:0000256" key="2">
    <source>
        <dbReference type="ARBA" id="ARBA00012438"/>
    </source>
</evidence>
<dbReference type="PANTHER" id="PTHR24421:SF10">
    <property type="entry name" value="NITRATE_NITRITE SENSOR PROTEIN NARQ"/>
    <property type="match status" value="1"/>
</dbReference>
<evidence type="ECO:0000256" key="5">
    <source>
        <dbReference type="ARBA" id="ARBA00022741"/>
    </source>
</evidence>
<keyword evidence="7" id="KW-0067">ATP-binding</keyword>
<proteinExistence type="predicted"/>
<evidence type="ECO:0000256" key="4">
    <source>
        <dbReference type="ARBA" id="ARBA00022679"/>
    </source>
</evidence>
<feature type="transmembrane region" description="Helical" evidence="10">
    <location>
        <begin position="119"/>
        <end position="138"/>
    </location>
</feature>
<keyword evidence="10" id="KW-0812">Transmembrane</keyword>